<name>A0A813I239_POLGL</name>
<dbReference type="PROSITE" id="PS51857">
    <property type="entry name" value="CSD_2"/>
    <property type="match status" value="1"/>
</dbReference>
<organism evidence="2 3">
    <name type="scientific">Polarella glacialis</name>
    <name type="common">Dinoflagellate</name>
    <dbReference type="NCBI Taxonomy" id="89957"/>
    <lineage>
        <taxon>Eukaryota</taxon>
        <taxon>Sar</taxon>
        <taxon>Alveolata</taxon>
        <taxon>Dinophyceae</taxon>
        <taxon>Suessiales</taxon>
        <taxon>Suessiaceae</taxon>
        <taxon>Polarella</taxon>
    </lineage>
</organism>
<dbReference type="InterPro" id="IPR002059">
    <property type="entry name" value="CSP_DNA-bd"/>
</dbReference>
<dbReference type="Gene3D" id="2.40.50.140">
    <property type="entry name" value="Nucleic acid-binding proteins"/>
    <property type="match status" value="2"/>
</dbReference>
<proteinExistence type="predicted"/>
<comment type="caution">
    <text evidence="2">The sequence shown here is derived from an EMBL/GenBank/DDBJ whole genome shotgun (WGS) entry which is preliminary data.</text>
</comment>
<dbReference type="GO" id="GO:0003676">
    <property type="term" value="F:nucleic acid binding"/>
    <property type="evidence" value="ECO:0007669"/>
    <property type="project" value="InterPro"/>
</dbReference>
<sequence>MDAGTMLQALASLDDVTLARVITETLSKRPELAPGVVNSAVPDLTYAPAASLSERRATGKVKPIGSTGFGFIDCPELKAVFGSDVYVHKNQVGSLPPGTEVNFAILLSKDMKPQAFDLQAIGGPPPMGGKGGMDKGGYGGGPGFGMGAMGGSMSGVQSVFSQGGMMGKGNGMMGGGMMGGMMGGGMMGGKGDWGKGFEGKGSKVLSAEARPDVQQTLGNFVGMIKSFNAKNGFGFIVCEALQQQGYSQDVYLHHNQIGDFQPGQTVFFECYLNKKGQPQSMNLQAMG</sequence>
<protein>
    <recommendedName>
        <fullName evidence="1">CSD domain-containing protein</fullName>
    </recommendedName>
</protein>
<reference evidence="2" key="1">
    <citation type="submission" date="2021-02" db="EMBL/GenBank/DDBJ databases">
        <authorList>
            <person name="Dougan E. K."/>
            <person name="Rhodes N."/>
            <person name="Thang M."/>
            <person name="Chan C."/>
        </authorList>
    </citation>
    <scope>NUCLEOTIDE SEQUENCE</scope>
</reference>
<evidence type="ECO:0000259" key="1">
    <source>
        <dbReference type="PROSITE" id="PS51857"/>
    </source>
</evidence>
<evidence type="ECO:0000313" key="3">
    <source>
        <dbReference type="Proteomes" id="UP000626109"/>
    </source>
</evidence>
<dbReference type="InterPro" id="IPR012340">
    <property type="entry name" value="NA-bd_OB-fold"/>
</dbReference>
<accession>A0A813I239</accession>
<dbReference type="SUPFAM" id="SSF50249">
    <property type="entry name" value="Nucleic acid-binding proteins"/>
    <property type="match status" value="2"/>
</dbReference>
<gene>
    <name evidence="2" type="ORF">PGLA2088_LOCUS3090</name>
</gene>
<evidence type="ECO:0000313" key="2">
    <source>
        <dbReference type="EMBL" id="CAE8644479.1"/>
    </source>
</evidence>
<dbReference type="InterPro" id="IPR011129">
    <property type="entry name" value="CSD"/>
</dbReference>
<dbReference type="AlphaFoldDB" id="A0A813I239"/>
<dbReference type="Proteomes" id="UP000626109">
    <property type="component" value="Unassembled WGS sequence"/>
</dbReference>
<dbReference type="SMART" id="SM00357">
    <property type="entry name" value="CSP"/>
    <property type="match status" value="2"/>
</dbReference>
<feature type="domain" description="CSD" evidence="1">
    <location>
        <begin position="219"/>
        <end position="285"/>
    </location>
</feature>
<dbReference type="EMBL" id="CAJNNW010002600">
    <property type="protein sequence ID" value="CAE8644479.1"/>
    <property type="molecule type" value="Genomic_DNA"/>
</dbReference>